<evidence type="ECO:0000256" key="3">
    <source>
        <dbReference type="PROSITE-ProRule" id="PRU00023"/>
    </source>
</evidence>
<name>A0ABT7E515_9NEIS</name>
<dbReference type="SUPFAM" id="SSF48403">
    <property type="entry name" value="Ankyrin repeat"/>
    <property type="match status" value="1"/>
</dbReference>
<accession>A0ABT7E515</accession>
<feature type="repeat" description="ANK" evidence="3">
    <location>
        <begin position="155"/>
        <end position="187"/>
    </location>
</feature>
<evidence type="ECO:0000313" key="5">
    <source>
        <dbReference type="Proteomes" id="UP001172778"/>
    </source>
</evidence>
<dbReference type="Proteomes" id="UP001172778">
    <property type="component" value="Unassembled WGS sequence"/>
</dbReference>
<proteinExistence type="predicted"/>
<sequence>MKRSTLNFLIRILLPIRHPTLSPYRLLSSLICLLLLCGVAQTRELTMTLSNPSSYFSGRALDIAQAIRDGDSHRLKPLLQGVDLNQFGRKNMTFLFYALQEKQYDAIRLLVQAGADPTQPVPDFGSPLGWAMKLPDARLLAAMLDGGLSPNALSDDEPLIFFNTTEGSLEHLKLLVERGADINAVDSLNGTPLYEALTAMQLDQAEYLIQRGARHDTATRNGITIPFTVDTLIAGQQSGSPAWKKLNEIKKLLIERGARFPGLTPAEVKARMAKPASR</sequence>
<dbReference type="PANTHER" id="PTHR24166">
    <property type="entry name" value="ROLLING PEBBLES, ISOFORM B"/>
    <property type="match status" value="1"/>
</dbReference>
<dbReference type="InterPro" id="IPR050889">
    <property type="entry name" value="Dendritic_Spine_Reg/Scaffold"/>
</dbReference>
<dbReference type="PANTHER" id="PTHR24166:SF48">
    <property type="entry name" value="PROTEIN VAPYRIN"/>
    <property type="match status" value="1"/>
</dbReference>
<protein>
    <submittedName>
        <fullName evidence="4">Ankyrin repeat domain-containing protein</fullName>
    </submittedName>
</protein>
<dbReference type="SMART" id="SM00248">
    <property type="entry name" value="ANK"/>
    <property type="match status" value="4"/>
</dbReference>
<keyword evidence="2 3" id="KW-0040">ANK repeat</keyword>
<reference evidence="4" key="1">
    <citation type="submission" date="2023-03" db="EMBL/GenBank/DDBJ databases">
        <title>Chitinimonas shenzhenensis gen. nov., sp. nov., a novel member of family Burkholderiaceae isolated from activated sludge collected in Shen Zhen, China.</title>
        <authorList>
            <person name="Wang X."/>
        </authorList>
    </citation>
    <scope>NUCLEOTIDE SEQUENCE</scope>
    <source>
        <strain evidence="4">DQS-5</strain>
    </source>
</reference>
<evidence type="ECO:0000256" key="2">
    <source>
        <dbReference type="ARBA" id="ARBA00023043"/>
    </source>
</evidence>
<evidence type="ECO:0000256" key="1">
    <source>
        <dbReference type="ARBA" id="ARBA00022737"/>
    </source>
</evidence>
<dbReference type="InterPro" id="IPR002110">
    <property type="entry name" value="Ankyrin_rpt"/>
</dbReference>
<dbReference type="Gene3D" id="1.25.40.20">
    <property type="entry name" value="Ankyrin repeat-containing domain"/>
    <property type="match status" value="2"/>
</dbReference>
<keyword evidence="5" id="KW-1185">Reference proteome</keyword>
<comment type="caution">
    <text evidence="4">The sequence shown here is derived from an EMBL/GenBank/DDBJ whole genome shotgun (WGS) entry which is preliminary data.</text>
</comment>
<keyword evidence="1" id="KW-0677">Repeat</keyword>
<dbReference type="EMBL" id="JARRAF010000029">
    <property type="protein sequence ID" value="MDK2126012.1"/>
    <property type="molecule type" value="Genomic_DNA"/>
</dbReference>
<dbReference type="RefSeq" id="WP_284102327.1">
    <property type="nucleotide sequence ID" value="NZ_JARRAF010000029.1"/>
</dbReference>
<dbReference type="Pfam" id="PF13637">
    <property type="entry name" value="Ank_4"/>
    <property type="match status" value="1"/>
</dbReference>
<organism evidence="4 5">
    <name type="scientific">Parachitinimonas caeni</name>
    <dbReference type="NCBI Taxonomy" id="3031301"/>
    <lineage>
        <taxon>Bacteria</taxon>
        <taxon>Pseudomonadati</taxon>
        <taxon>Pseudomonadota</taxon>
        <taxon>Betaproteobacteria</taxon>
        <taxon>Neisseriales</taxon>
        <taxon>Chitinibacteraceae</taxon>
        <taxon>Parachitinimonas</taxon>
    </lineage>
</organism>
<dbReference type="InterPro" id="IPR036770">
    <property type="entry name" value="Ankyrin_rpt-contain_sf"/>
</dbReference>
<gene>
    <name evidence="4" type="ORF">PZA18_18370</name>
</gene>
<dbReference type="PROSITE" id="PS50088">
    <property type="entry name" value="ANK_REPEAT"/>
    <property type="match status" value="1"/>
</dbReference>
<evidence type="ECO:0000313" key="4">
    <source>
        <dbReference type="EMBL" id="MDK2126012.1"/>
    </source>
</evidence>